<keyword evidence="1" id="KW-0732">Signal</keyword>
<evidence type="ECO:0000313" key="3">
    <source>
        <dbReference type="Proteomes" id="UP000593818"/>
    </source>
</evidence>
<dbReference type="EMBL" id="CP063452">
    <property type="protein sequence ID" value="QOW01787.1"/>
    <property type="molecule type" value="Genomic_DNA"/>
</dbReference>
<feature type="signal peptide" evidence="1">
    <location>
        <begin position="1"/>
        <end position="19"/>
    </location>
</feature>
<dbReference type="Proteomes" id="UP000593818">
    <property type="component" value="Plasmid pRh5Ap-243"/>
</dbReference>
<dbReference type="AlphaFoldDB" id="A0A7M2XVA7"/>
<accession>A0A7M2XVA7</accession>
<feature type="chain" id="PRO_5039488723" evidence="1">
    <location>
        <begin position="20"/>
        <end position="285"/>
    </location>
</feature>
<keyword evidence="2" id="KW-0614">Plasmid</keyword>
<dbReference type="RefSeq" id="WP_037217562.1">
    <property type="nucleotide sequence ID" value="NZ_CP022208.1"/>
</dbReference>
<dbReference type="CDD" id="cd15482">
    <property type="entry name" value="Sialidase_non-viral"/>
    <property type="match status" value="1"/>
</dbReference>
<dbReference type="NCBIfam" id="NF045728">
    <property type="entry name" value="glycosyl_F510_1955"/>
    <property type="match status" value="1"/>
</dbReference>
<dbReference type="PROSITE" id="PS51257">
    <property type="entry name" value="PROKAR_LIPOPROTEIN"/>
    <property type="match status" value="1"/>
</dbReference>
<keyword evidence="3" id="KW-1185">Reference proteome</keyword>
<evidence type="ECO:0000313" key="2">
    <source>
        <dbReference type="EMBL" id="QOW01787.1"/>
    </source>
</evidence>
<evidence type="ECO:0000256" key="1">
    <source>
        <dbReference type="SAM" id="SignalP"/>
    </source>
</evidence>
<gene>
    <name evidence="2" type="ORF">INP59_25930</name>
</gene>
<protein>
    <submittedName>
        <fullName evidence="2">Exo-alpha-sialidase</fullName>
    </submittedName>
</protein>
<dbReference type="InterPro" id="IPR015943">
    <property type="entry name" value="WD40/YVTN_repeat-like_dom_sf"/>
</dbReference>
<reference evidence="2 3" key="1">
    <citation type="submission" date="2020-10" db="EMBL/GenBank/DDBJ databases">
        <title>Whole genome sequence of oil-degrading bacteria Rhodococcus pyridinivorans strain 5Ap.</title>
        <authorList>
            <person name="Akhremchuk A.E."/>
            <person name="Valentovich L.N."/>
            <person name="Charniauskaya M.I."/>
            <person name="Bukliarevich H.A."/>
            <person name="Titok M.A."/>
        </authorList>
    </citation>
    <scope>NUCLEOTIDE SEQUENCE [LARGE SCALE GENOMIC DNA]</scope>
    <source>
        <strain evidence="2 3">5Ap</strain>
        <plasmid evidence="2 3">pRh5Ap-243</plasmid>
    </source>
</reference>
<sequence>MWSFPLRRWAHVLVPVAAAAVLVGCSTGEPPTPAGSGSGAGVAAVESSVPGVALAPALDHLHGLHLAPGGAVLAGTHTGLVDLATDGRTTRLGGSDDDFMGLTGVPGSDHLFASGHPGPSSSAPNPLGLIESLDGGRTWTPKSLTGEVDFHALATDGELLVGYEGGTGLLTSTDDGATWSAGAPLAAAALAVTDTGVWATTTAGLKHSTDAGRTFTLVPDAPPLALLSAASDGSLWGVDTTGTAWRSRTGQSWEQHAVVGPVEAVLAVDFDTAYAATAQTLYPLD</sequence>
<dbReference type="InterPro" id="IPR054817">
    <property type="entry name" value="Glycosyl_F510_1955-like"/>
</dbReference>
<dbReference type="GeneID" id="86868650"/>
<proteinExistence type="predicted"/>
<name>A0A7M2XVA7_9NOCA</name>
<organism evidence="2 3">
    <name type="scientific">Rhodococcus pyridinivorans</name>
    <dbReference type="NCBI Taxonomy" id="103816"/>
    <lineage>
        <taxon>Bacteria</taxon>
        <taxon>Bacillati</taxon>
        <taxon>Actinomycetota</taxon>
        <taxon>Actinomycetes</taxon>
        <taxon>Mycobacteriales</taxon>
        <taxon>Nocardiaceae</taxon>
        <taxon>Rhodococcus</taxon>
    </lineage>
</organism>
<dbReference type="SUPFAM" id="SSF110296">
    <property type="entry name" value="Oligoxyloglucan reducing end-specific cellobiohydrolase"/>
    <property type="match status" value="1"/>
</dbReference>
<geneLocation type="plasmid" evidence="2 3">
    <name>pRh5Ap-243</name>
</geneLocation>
<dbReference type="Gene3D" id="2.130.10.10">
    <property type="entry name" value="YVTN repeat-like/Quinoprotein amine dehydrogenase"/>
    <property type="match status" value="1"/>
</dbReference>